<evidence type="ECO:0000313" key="3">
    <source>
        <dbReference type="Proteomes" id="UP001519287"/>
    </source>
</evidence>
<reference evidence="2 3" key="1">
    <citation type="submission" date="2021-03" db="EMBL/GenBank/DDBJ databases">
        <title>Genomic Encyclopedia of Type Strains, Phase IV (KMG-IV): sequencing the most valuable type-strain genomes for metagenomic binning, comparative biology and taxonomic classification.</title>
        <authorList>
            <person name="Goeker M."/>
        </authorList>
    </citation>
    <scope>NUCLEOTIDE SEQUENCE [LARGE SCALE GENOMIC DNA]</scope>
    <source>
        <strain evidence="2 3">DSM 26048</strain>
    </source>
</reference>
<organism evidence="2 3">
    <name type="scientific">Paenibacillus eucommiae</name>
    <dbReference type="NCBI Taxonomy" id="1355755"/>
    <lineage>
        <taxon>Bacteria</taxon>
        <taxon>Bacillati</taxon>
        <taxon>Bacillota</taxon>
        <taxon>Bacilli</taxon>
        <taxon>Bacillales</taxon>
        <taxon>Paenibacillaceae</taxon>
        <taxon>Paenibacillus</taxon>
    </lineage>
</organism>
<evidence type="ECO:0000313" key="2">
    <source>
        <dbReference type="EMBL" id="MBP1995704.1"/>
    </source>
</evidence>
<protein>
    <recommendedName>
        <fullName evidence="4">DUF3889 domain-containing protein</fullName>
    </recommendedName>
</protein>
<dbReference type="EMBL" id="JAGGLB010000037">
    <property type="protein sequence ID" value="MBP1995704.1"/>
    <property type="molecule type" value="Genomic_DNA"/>
</dbReference>
<dbReference type="InterPro" id="IPR024987">
    <property type="entry name" value="DUF3889"/>
</dbReference>
<comment type="caution">
    <text evidence="2">The sequence shown here is derived from an EMBL/GenBank/DDBJ whole genome shotgun (WGS) entry which is preliminary data.</text>
</comment>
<keyword evidence="3" id="KW-1185">Reference proteome</keyword>
<dbReference type="RefSeq" id="WP_209977486.1">
    <property type="nucleotide sequence ID" value="NZ_JAGGLB010000037.1"/>
</dbReference>
<evidence type="ECO:0008006" key="4">
    <source>
        <dbReference type="Google" id="ProtNLM"/>
    </source>
</evidence>
<gene>
    <name evidence="2" type="ORF">J2Z66_007346</name>
</gene>
<dbReference type="Gene3D" id="3.10.450.390">
    <property type="entry name" value="Protein of unknown function DUF3889"/>
    <property type="match status" value="1"/>
</dbReference>
<name>A0ABS4J781_9BACL</name>
<feature type="signal peptide" evidence="1">
    <location>
        <begin position="1"/>
        <end position="22"/>
    </location>
</feature>
<keyword evidence="1" id="KW-0732">Signal</keyword>
<proteinExistence type="predicted"/>
<accession>A0ABS4J781</accession>
<feature type="chain" id="PRO_5046778232" description="DUF3889 domain-containing protein" evidence="1">
    <location>
        <begin position="23"/>
        <end position="118"/>
    </location>
</feature>
<dbReference type="Pfam" id="PF13028">
    <property type="entry name" value="DUF3889"/>
    <property type="match status" value="1"/>
</dbReference>
<sequence>MRIRISVIALLLIALCSNVYQAKAESLAEVMIKEPEYAKWSRLAFQEAGKSYKLVDFKYLGRTDISATAAEQRFRFWASKNNREFPLLVTIRYNPLTEKVISISVKESTPSTQGSSGA</sequence>
<evidence type="ECO:0000256" key="1">
    <source>
        <dbReference type="SAM" id="SignalP"/>
    </source>
</evidence>
<dbReference type="Proteomes" id="UP001519287">
    <property type="component" value="Unassembled WGS sequence"/>
</dbReference>